<reference evidence="2" key="1">
    <citation type="submission" date="2023-10" db="EMBL/GenBank/DDBJ databases">
        <authorList>
            <person name="Chen Y."/>
            <person name="Shah S."/>
            <person name="Dougan E. K."/>
            <person name="Thang M."/>
            <person name="Chan C."/>
        </authorList>
    </citation>
    <scope>NUCLEOTIDE SEQUENCE [LARGE SCALE GENOMIC DNA]</scope>
</reference>
<proteinExistence type="predicted"/>
<protein>
    <submittedName>
        <fullName evidence="2">Uncharacterized protein</fullName>
    </submittedName>
</protein>
<evidence type="ECO:0000313" key="2">
    <source>
        <dbReference type="EMBL" id="CAK0826903.1"/>
    </source>
</evidence>
<comment type="caution">
    <text evidence="2">The sequence shown here is derived from an EMBL/GenBank/DDBJ whole genome shotgun (WGS) entry which is preliminary data.</text>
</comment>
<gene>
    <name evidence="2" type="ORF">PCOR1329_LOCUS26571</name>
</gene>
<feature type="region of interest" description="Disordered" evidence="1">
    <location>
        <begin position="27"/>
        <end position="112"/>
    </location>
</feature>
<feature type="non-terminal residue" evidence="2">
    <location>
        <position position="158"/>
    </location>
</feature>
<feature type="compositionally biased region" description="Basic and acidic residues" evidence="1">
    <location>
        <begin position="31"/>
        <end position="43"/>
    </location>
</feature>
<accession>A0ABN9S6H6</accession>
<organism evidence="2 3">
    <name type="scientific">Prorocentrum cordatum</name>
    <dbReference type="NCBI Taxonomy" id="2364126"/>
    <lineage>
        <taxon>Eukaryota</taxon>
        <taxon>Sar</taxon>
        <taxon>Alveolata</taxon>
        <taxon>Dinophyceae</taxon>
        <taxon>Prorocentrales</taxon>
        <taxon>Prorocentraceae</taxon>
        <taxon>Prorocentrum</taxon>
    </lineage>
</organism>
<dbReference type="EMBL" id="CAUYUJ010009473">
    <property type="protein sequence ID" value="CAK0826903.1"/>
    <property type="molecule type" value="Genomic_DNA"/>
</dbReference>
<feature type="non-terminal residue" evidence="2">
    <location>
        <position position="1"/>
    </location>
</feature>
<evidence type="ECO:0000313" key="3">
    <source>
        <dbReference type="Proteomes" id="UP001189429"/>
    </source>
</evidence>
<keyword evidence="3" id="KW-1185">Reference proteome</keyword>
<sequence length="158" mass="18060">AEDCRMDAVVQTIRKLGSAVELLEGRVQTIEQERQPLVREERQPLSAEFPSPIRPPRRPSPQRLPAAEAAAAAPSATASTPARPSQGGSQVPQTDSHRALPSAIPSREPDPFKSMWAQCRFDENRQMFEKSQLRYLHDKEGMRRWWLRRRIWRRGPGE</sequence>
<name>A0ABN9S6H6_9DINO</name>
<feature type="compositionally biased region" description="Low complexity" evidence="1">
    <location>
        <begin position="61"/>
        <end position="82"/>
    </location>
</feature>
<evidence type="ECO:0000256" key="1">
    <source>
        <dbReference type="SAM" id="MobiDB-lite"/>
    </source>
</evidence>
<dbReference type="Proteomes" id="UP001189429">
    <property type="component" value="Unassembled WGS sequence"/>
</dbReference>